<reference evidence="1" key="2">
    <citation type="submission" date="2010-11" db="EMBL/GenBank/DDBJ databases">
        <authorList>
            <consortium name="The Broad Institute Genome Sequencing Platform"/>
            <person name="Earl A."/>
            <person name="Ward D."/>
            <person name="Feldgarden M."/>
            <person name="Gevers D."/>
            <person name="Butler R."/>
            <person name="Young S.K."/>
            <person name="Zeng Q."/>
            <person name="Gargeya S."/>
            <person name="Fitzgerald M."/>
            <person name="Haas B."/>
            <person name="Abouelleil A."/>
            <person name="Alvarado L."/>
            <person name="Arachchi H.M."/>
            <person name="Berlin A."/>
            <person name="Brown A."/>
            <person name="Chapman S.B."/>
            <person name="Chen Z."/>
            <person name="Dunbar C."/>
            <person name="Freedman E."/>
            <person name="Gearin G."/>
            <person name="Gellesch M."/>
            <person name="Goldberg J."/>
            <person name="Griggs A."/>
            <person name="Gujja S."/>
            <person name="Heilman E."/>
            <person name="Heiman D."/>
            <person name="Howarth C."/>
            <person name="Larson L."/>
            <person name="Lui A."/>
            <person name="MacDonald P.J.P."/>
            <person name="Mehta T."/>
            <person name="Montmayeur A."/>
            <person name="Murphy C."/>
            <person name="Neiman D."/>
            <person name="Pearson M."/>
            <person name="Priest M."/>
            <person name="Roberts A."/>
            <person name="Saif S."/>
            <person name="Shea T."/>
            <person name="Shenoy N."/>
            <person name="Sisk P."/>
            <person name="Stolte C."/>
            <person name="Sykes S."/>
            <person name="White J."/>
            <person name="Yandava C."/>
            <person name="Wortman J."/>
            <person name="Nusbaum C."/>
            <person name="Birren B."/>
        </authorList>
    </citation>
    <scope>NUCLEOTIDE SEQUENCE</scope>
    <source>
        <strain evidence="1">P1A1 Lamole</strain>
    </source>
</reference>
<accession>U5HD38</accession>
<evidence type="ECO:0000313" key="2">
    <source>
        <dbReference type="EnsemblFungi" id="MVLG_05056T0"/>
    </source>
</evidence>
<dbReference type="InterPro" id="IPR032675">
    <property type="entry name" value="LRR_dom_sf"/>
</dbReference>
<dbReference type="Gene3D" id="3.80.10.10">
    <property type="entry name" value="Ribonuclease Inhibitor"/>
    <property type="match status" value="1"/>
</dbReference>
<dbReference type="EMBL" id="GL541705">
    <property type="protein sequence ID" value="KDE04489.1"/>
    <property type="molecule type" value="Genomic_DNA"/>
</dbReference>
<gene>
    <name evidence="1" type="ORF">MVLG_05056</name>
</gene>
<reference evidence="2" key="4">
    <citation type="submission" date="2015-06" db="UniProtKB">
        <authorList>
            <consortium name="EnsemblFungi"/>
        </authorList>
    </citation>
    <scope>IDENTIFICATION</scope>
</reference>
<evidence type="ECO:0000313" key="1">
    <source>
        <dbReference type="EMBL" id="KDE04489.1"/>
    </source>
</evidence>
<dbReference type="EMBL" id="AEIJ01000502">
    <property type="status" value="NOT_ANNOTATED_CDS"/>
    <property type="molecule type" value="Genomic_DNA"/>
</dbReference>
<name>U5HD38_USTV1</name>
<dbReference type="EnsemblFungi" id="MVLG_05056T0">
    <property type="protein sequence ID" value="MVLG_05056T0"/>
    <property type="gene ID" value="MVLG_05056"/>
</dbReference>
<proteinExistence type="predicted"/>
<protein>
    <recommendedName>
        <fullName evidence="4">F-box domain-containing protein</fullName>
    </recommendedName>
</protein>
<dbReference type="OrthoDB" id="2534031at2759"/>
<dbReference type="OMA" id="SIANRVQ"/>
<keyword evidence="3" id="KW-1185">Reference proteome</keyword>
<dbReference type="Proteomes" id="UP000017200">
    <property type="component" value="Unassembled WGS sequence"/>
</dbReference>
<reference evidence="3" key="1">
    <citation type="submission" date="2010-11" db="EMBL/GenBank/DDBJ databases">
        <title>The genome sequence of Microbotryum violaceum strain p1A1 Lamole.</title>
        <authorList>
            <person name="Cuomo C."/>
            <person name="Perlin M."/>
            <person name="Young S.K."/>
            <person name="Zeng Q."/>
            <person name="Gargeya S."/>
            <person name="Alvarado L."/>
            <person name="Berlin A."/>
            <person name="Chapman S.B."/>
            <person name="Chen Z."/>
            <person name="Freedman E."/>
            <person name="Gellesch M."/>
            <person name="Goldberg J."/>
            <person name="Griggs A."/>
            <person name="Gujja S."/>
            <person name="Heilman E."/>
            <person name="Heiman D."/>
            <person name="Howarth C."/>
            <person name="Mehta T."/>
            <person name="Neiman D."/>
            <person name="Pearson M."/>
            <person name="Roberts A."/>
            <person name="Saif S."/>
            <person name="Shea T."/>
            <person name="Shenoy N."/>
            <person name="Sisk P."/>
            <person name="Stolte C."/>
            <person name="Sykes S."/>
            <person name="White J."/>
            <person name="Yandava C."/>
            <person name="Haas B."/>
            <person name="Nusbaum C."/>
            <person name="Birren B."/>
        </authorList>
    </citation>
    <scope>NUCLEOTIDE SEQUENCE [LARGE SCALE GENOMIC DNA]</scope>
    <source>
        <strain evidence="3">p1A1 Lamole</strain>
    </source>
</reference>
<evidence type="ECO:0008006" key="4">
    <source>
        <dbReference type="Google" id="ProtNLM"/>
    </source>
</evidence>
<dbReference type="AlphaFoldDB" id="U5HD38"/>
<dbReference type="HOGENOM" id="CLU_567655_0_0_1"/>
<organism evidence="1">
    <name type="scientific">Microbotryum lychnidis-dioicae (strain p1A1 Lamole / MvSl-1064)</name>
    <name type="common">Anther smut fungus</name>
    <dbReference type="NCBI Taxonomy" id="683840"/>
    <lineage>
        <taxon>Eukaryota</taxon>
        <taxon>Fungi</taxon>
        <taxon>Dikarya</taxon>
        <taxon>Basidiomycota</taxon>
        <taxon>Pucciniomycotina</taxon>
        <taxon>Microbotryomycetes</taxon>
        <taxon>Microbotryales</taxon>
        <taxon>Microbotryaceae</taxon>
        <taxon>Microbotryum</taxon>
    </lineage>
</organism>
<evidence type="ECO:0000313" key="3">
    <source>
        <dbReference type="Proteomes" id="UP000017200"/>
    </source>
</evidence>
<dbReference type="SUPFAM" id="SSF52047">
    <property type="entry name" value="RNI-like"/>
    <property type="match status" value="1"/>
</dbReference>
<dbReference type="InParanoid" id="U5HD38"/>
<sequence length="481" mass="53014">MALHSFWRRIFGRCSSKGNSRGELAKAASTTTTTVVSPRSRKATNALSRFRSPPSRSDAATLPREIVFYIFELAAGDPKSGSQALATISRLCTTLRDDWALQRLYHHPNLKNHQLSLFIKTLKRSPSIANRVQRLTLNGWDPSVTSASASVQGERRGAITPRLPQILDLCHNLTDLEIIGSIIFSLTDFANGHGLVSLTLIQSVLSDRTTTSRYHPFFTSLPSLESLTLKHSFSDAPTAAHFLCHNTLPALKYLHLGVFSTIEEPTARRTTGPCEPTELAQQLESLNIRNELLGEARQLTPSSSTELTHPAFDFIKKCINLHELSLPLGAVTQAVLGNLPPRLQRLEVQSPATSRTPSSEVEPLHMLKEVNNLSLTFLQLDAECESTSTVATPMMGRSPISSVSSSPFSTLFPTPERSPVSEACALSQLLTLHVPRSWEKYGWGVHPHAKGSLQVGELDWSLGSVWRVCERRGIDVRFEDA</sequence>
<reference evidence="1 3" key="3">
    <citation type="journal article" date="2015" name="BMC Genomics">
        <title>Sex and parasites: genomic and transcriptomic analysis of Microbotryum lychnidis-dioicae, the biotrophic and plant-castrating anther smut fungus.</title>
        <authorList>
            <person name="Perlin M.H."/>
            <person name="Amselem J."/>
            <person name="Fontanillas E."/>
            <person name="Toh S.S."/>
            <person name="Chen Z."/>
            <person name="Goldberg J."/>
            <person name="Duplessis S."/>
            <person name="Henrissat B."/>
            <person name="Young S."/>
            <person name="Zeng Q."/>
            <person name="Aguileta G."/>
            <person name="Petit E."/>
            <person name="Badouin H."/>
            <person name="Andrews J."/>
            <person name="Razeeq D."/>
            <person name="Gabaldon T."/>
            <person name="Quesneville H."/>
            <person name="Giraud T."/>
            <person name="Hood M.E."/>
            <person name="Schultz D.J."/>
            <person name="Cuomo C.A."/>
        </authorList>
    </citation>
    <scope>NUCLEOTIDE SEQUENCE [LARGE SCALE GENOMIC DNA]</scope>
    <source>
        <strain evidence="1">P1A1 Lamole</strain>
        <strain evidence="3">p1A1 Lamole</strain>
    </source>
</reference>